<dbReference type="RefSeq" id="XP_018017839.1">
    <property type="nucleotide sequence ID" value="XM_018162350.2"/>
</dbReference>
<feature type="compositionally biased region" description="Low complexity" evidence="1">
    <location>
        <begin position="203"/>
        <end position="219"/>
    </location>
</feature>
<feature type="region of interest" description="Disordered" evidence="1">
    <location>
        <begin position="191"/>
        <end position="238"/>
    </location>
</feature>
<name>A0A8B7NVN8_HYAAZ</name>
<dbReference type="AlphaFoldDB" id="A0A8B7NVN8"/>
<dbReference type="Proteomes" id="UP000694843">
    <property type="component" value="Unplaced"/>
</dbReference>
<dbReference type="KEGG" id="hazt:108674408"/>
<dbReference type="OrthoDB" id="10605487at2759"/>
<feature type="compositionally biased region" description="Polar residues" evidence="1">
    <location>
        <begin position="134"/>
        <end position="146"/>
    </location>
</feature>
<evidence type="ECO:0000313" key="3">
    <source>
        <dbReference type="Proteomes" id="UP000694843"/>
    </source>
</evidence>
<accession>A0A8B7NVN8</accession>
<gene>
    <name evidence="4" type="primary">LOC108674408</name>
</gene>
<evidence type="ECO:0000313" key="4">
    <source>
        <dbReference type="RefSeq" id="XP_018017839.1"/>
    </source>
</evidence>
<proteinExistence type="predicted"/>
<dbReference type="Pfam" id="PF10512">
    <property type="entry name" value="Borealin"/>
    <property type="match status" value="1"/>
</dbReference>
<protein>
    <submittedName>
        <fullName evidence="4">Uncharacterized protein LOC108674408</fullName>
    </submittedName>
</protein>
<sequence>MAPKKRSRAATRCKPVLTNITNKLTVDDEKERLRRALIIDDFKRNVMLRVETLKEEQTQLEVSLMKSYEIFRQRLLPWQNVTVKQLLESEKSDTVDGRPAPTPQASKRGAVMQPQQEGLTSTAGLRGDGVGTSAADSNPQNIDLSKNSNISESQQHEMATFAIPEAVLPKAARMSDISALIAETGTKFATAKSRKKKANPPIAAAAAATPLPASATRSSSRLRRGPTDGPGASLGPPSMTRALRAKKACDTAMFVTPAGQRVCANKLGAQLLVTPKFDPRFPLPPNTTLRRPLPQEVPMSVTGSPLSLSPSKPKLKEITAEFLSMLEREVPNIDRTEMKNFKSVLQRHIESKP</sequence>
<dbReference type="InterPro" id="IPR046466">
    <property type="entry name" value="Borealin_C"/>
</dbReference>
<evidence type="ECO:0000259" key="2">
    <source>
        <dbReference type="Pfam" id="PF10512"/>
    </source>
</evidence>
<feature type="domain" description="Borealin C-terminal" evidence="2">
    <location>
        <begin position="253"/>
        <end position="309"/>
    </location>
</feature>
<dbReference type="GeneID" id="108674408"/>
<evidence type="ECO:0000256" key="1">
    <source>
        <dbReference type="SAM" id="MobiDB-lite"/>
    </source>
</evidence>
<feature type="region of interest" description="Disordered" evidence="1">
    <location>
        <begin position="285"/>
        <end position="312"/>
    </location>
</feature>
<feature type="region of interest" description="Disordered" evidence="1">
    <location>
        <begin position="90"/>
        <end position="146"/>
    </location>
</feature>
<organism evidence="3 4">
    <name type="scientific">Hyalella azteca</name>
    <name type="common">Amphipod</name>
    <dbReference type="NCBI Taxonomy" id="294128"/>
    <lineage>
        <taxon>Eukaryota</taxon>
        <taxon>Metazoa</taxon>
        <taxon>Ecdysozoa</taxon>
        <taxon>Arthropoda</taxon>
        <taxon>Crustacea</taxon>
        <taxon>Multicrustacea</taxon>
        <taxon>Malacostraca</taxon>
        <taxon>Eumalacostraca</taxon>
        <taxon>Peracarida</taxon>
        <taxon>Amphipoda</taxon>
        <taxon>Senticaudata</taxon>
        <taxon>Talitrida</taxon>
        <taxon>Talitroidea</taxon>
        <taxon>Hyalellidae</taxon>
        <taxon>Hyalella</taxon>
    </lineage>
</organism>
<feature type="compositionally biased region" description="Polar residues" evidence="1">
    <location>
        <begin position="113"/>
        <end position="123"/>
    </location>
</feature>
<reference evidence="4" key="1">
    <citation type="submission" date="2025-08" db="UniProtKB">
        <authorList>
            <consortium name="RefSeq"/>
        </authorList>
    </citation>
    <scope>IDENTIFICATION</scope>
    <source>
        <tissue evidence="4">Whole organism</tissue>
    </source>
</reference>
<keyword evidence="3" id="KW-1185">Reference proteome</keyword>